<sequence>MPHFIVNQLIRVVILFVTLTGGAVLAADNQPSDNHAVKRIVALSPHGVEMLFAIGAGEKIVATTDHADYPEAAKSIPRIGGYYGIQIERIIELNPDLVVVWQSGNKLEDINQIKQLGFKVFNSDPKSLDDVASELEHLGQLTGLQTQAYQVAADYRTQLADIRQHNSSKPSVKVFYQLWSTPLMTVAKGSWIQHSISACHGDNVFYDAASEYPQISIENVLLTQAQVILQSQDKGNILGVDWSAWPELPAVKNKHIYQLNADLLHRASPRALLGVKALCEALDKARQSSY</sequence>
<dbReference type="Pfam" id="PF01497">
    <property type="entry name" value="Peripla_BP_2"/>
    <property type="match status" value="1"/>
</dbReference>
<dbReference type="Proteomes" id="UP001203212">
    <property type="component" value="Unassembled WGS sequence"/>
</dbReference>
<evidence type="ECO:0000313" key="4">
    <source>
        <dbReference type="EMBL" id="MCL1116854.1"/>
    </source>
</evidence>
<dbReference type="CDD" id="cd01144">
    <property type="entry name" value="BtuF"/>
    <property type="match status" value="1"/>
</dbReference>
<proteinExistence type="predicted"/>
<dbReference type="InterPro" id="IPR054828">
    <property type="entry name" value="Vit_B12_bind_prot"/>
</dbReference>
<dbReference type="PANTHER" id="PTHR30535">
    <property type="entry name" value="VITAMIN B12-BINDING PROTEIN"/>
    <property type="match status" value="1"/>
</dbReference>
<dbReference type="RefSeq" id="WP_229778202.1">
    <property type="nucleotide sequence ID" value="NZ_BMOT01000002.1"/>
</dbReference>
<gene>
    <name evidence="4" type="ORF">L2689_06270</name>
</gene>
<feature type="signal peptide" evidence="2">
    <location>
        <begin position="1"/>
        <end position="26"/>
    </location>
</feature>
<name>A0ABT0KZR1_9GAMM</name>
<feature type="domain" description="Fe/B12 periplasmic-binding" evidence="3">
    <location>
        <begin position="39"/>
        <end position="286"/>
    </location>
</feature>
<organism evidence="4 5">
    <name type="scientific">Shewanella aestuarii</name>
    <dbReference type="NCBI Taxonomy" id="1028752"/>
    <lineage>
        <taxon>Bacteria</taxon>
        <taxon>Pseudomonadati</taxon>
        <taxon>Pseudomonadota</taxon>
        <taxon>Gammaproteobacteria</taxon>
        <taxon>Alteromonadales</taxon>
        <taxon>Shewanellaceae</taxon>
        <taxon>Shewanella</taxon>
    </lineage>
</organism>
<dbReference type="InterPro" id="IPR050902">
    <property type="entry name" value="ABC_Transporter_SBP"/>
</dbReference>
<dbReference type="PANTHER" id="PTHR30535:SF34">
    <property type="entry name" value="MOLYBDATE-BINDING PROTEIN MOLA"/>
    <property type="match status" value="1"/>
</dbReference>
<dbReference type="NCBIfam" id="NF038402">
    <property type="entry name" value="TroA_like"/>
    <property type="match status" value="1"/>
</dbReference>
<dbReference type="PROSITE" id="PS50983">
    <property type="entry name" value="FE_B12_PBP"/>
    <property type="match status" value="1"/>
</dbReference>
<dbReference type="InterPro" id="IPR002491">
    <property type="entry name" value="ABC_transptr_periplasmic_BD"/>
</dbReference>
<evidence type="ECO:0000313" key="5">
    <source>
        <dbReference type="Proteomes" id="UP001203212"/>
    </source>
</evidence>
<protein>
    <submittedName>
        <fullName evidence="4">Cobalamin-binding protein</fullName>
    </submittedName>
</protein>
<evidence type="ECO:0000259" key="3">
    <source>
        <dbReference type="PROSITE" id="PS50983"/>
    </source>
</evidence>
<reference evidence="4 5" key="1">
    <citation type="submission" date="2022-01" db="EMBL/GenBank/DDBJ databases">
        <title>Whole genome-based taxonomy of the Shewanellaceae.</title>
        <authorList>
            <person name="Martin-Rodriguez A.J."/>
        </authorList>
    </citation>
    <scope>NUCLEOTIDE SEQUENCE [LARGE SCALE GENOMIC DNA]</scope>
    <source>
        <strain evidence="4 5">JCM 17801</strain>
    </source>
</reference>
<accession>A0ABT0KZR1</accession>
<dbReference type="SUPFAM" id="SSF53807">
    <property type="entry name" value="Helical backbone' metal receptor"/>
    <property type="match status" value="1"/>
</dbReference>
<comment type="caution">
    <text evidence="4">The sequence shown here is derived from an EMBL/GenBank/DDBJ whole genome shotgun (WGS) entry which is preliminary data.</text>
</comment>
<evidence type="ECO:0000256" key="2">
    <source>
        <dbReference type="SAM" id="SignalP"/>
    </source>
</evidence>
<feature type="chain" id="PRO_5047332202" evidence="2">
    <location>
        <begin position="27"/>
        <end position="290"/>
    </location>
</feature>
<dbReference type="Gene3D" id="3.40.50.1980">
    <property type="entry name" value="Nitrogenase molybdenum iron protein domain"/>
    <property type="match status" value="2"/>
</dbReference>
<keyword evidence="1 2" id="KW-0732">Signal</keyword>
<dbReference type="EMBL" id="JAKILK010000002">
    <property type="protein sequence ID" value="MCL1116854.1"/>
    <property type="molecule type" value="Genomic_DNA"/>
</dbReference>
<keyword evidence="5" id="KW-1185">Reference proteome</keyword>
<evidence type="ECO:0000256" key="1">
    <source>
        <dbReference type="ARBA" id="ARBA00022729"/>
    </source>
</evidence>